<comment type="caution">
    <text evidence="3">The sequence shown here is derived from an EMBL/GenBank/DDBJ whole genome shotgun (WGS) entry which is preliminary data.</text>
</comment>
<protein>
    <recommendedName>
        <fullName evidence="5">YihY/virulence factor BrkB family protein</fullName>
    </recommendedName>
</protein>
<feature type="transmembrane region" description="Helical" evidence="2">
    <location>
        <begin position="209"/>
        <end position="227"/>
    </location>
</feature>
<gene>
    <name evidence="3" type="ORF">GCM10023153_09820</name>
</gene>
<evidence type="ECO:0008006" key="5">
    <source>
        <dbReference type="Google" id="ProtNLM"/>
    </source>
</evidence>
<evidence type="ECO:0000256" key="1">
    <source>
        <dbReference type="SAM" id="MobiDB-lite"/>
    </source>
</evidence>
<keyword evidence="2" id="KW-0472">Membrane</keyword>
<feature type="region of interest" description="Disordered" evidence="1">
    <location>
        <begin position="1"/>
        <end position="31"/>
    </location>
</feature>
<keyword evidence="2" id="KW-0812">Transmembrane</keyword>
<name>A0ABP8JJL7_9MICO</name>
<accession>A0ABP8JJL7</accession>
<evidence type="ECO:0000313" key="4">
    <source>
        <dbReference type="Proteomes" id="UP001500390"/>
    </source>
</evidence>
<proteinExistence type="predicted"/>
<evidence type="ECO:0000313" key="3">
    <source>
        <dbReference type="EMBL" id="GAA4391614.1"/>
    </source>
</evidence>
<feature type="compositionally biased region" description="Low complexity" evidence="1">
    <location>
        <begin position="16"/>
        <end position="31"/>
    </location>
</feature>
<feature type="transmembrane region" description="Helical" evidence="2">
    <location>
        <begin position="175"/>
        <end position="197"/>
    </location>
</feature>
<keyword evidence="2" id="KW-1133">Transmembrane helix</keyword>
<organism evidence="3 4">
    <name type="scientific">Ornithinibacter aureus</name>
    <dbReference type="NCBI Taxonomy" id="622664"/>
    <lineage>
        <taxon>Bacteria</taxon>
        <taxon>Bacillati</taxon>
        <taxon>Actinomycetota</taxon>
        <taxon>Actinomycetes</taxon>
        <taxon>Micrococcales</taxon>
        <taxon>Intrasporangiaceae</taxon>
        <taxon>Ornithinibacter</taxon>
    </lineage>
</organism>
<sequence>MKDRKTEPSDDRPSDVSATGSSTGTAAPSTTAARTAARLAPLVAWADRNPVPGTTLRIVRQLLAVDVRDRVFGMAGQSFLAVIPLLIISSSWLSQSDGRALATALSTRLGLTGVTADTVTLLFSRPEGSAEVSTASGLSLALLFFSVNSFTRTLRRSIEGPWELPKVGWKGQLSGLLGVVLLIVMQVTLAVIAVEWVSTSAAQGFLEGLVRTVVATAFWIAIGRALTHGRLSVARLWPGALVGGVGSTAIAIWTVTVLPGIFERDAARYGVIGVALALVTWLLAFSGLIVLVGVAGAQIARAAGWFTPREDPLVQPLFEQPDPQA</sequence>
<feature type="transmembrane region" description="Helical" evidence="2">
    <location>
        <begin position="268"/>
        <end position="292"/>
    </location>
</feature>
<dbReference type="EMBL" id="BAABFX010000019">
    <property type="protein sequence ID" value="GAA4391614.1"/>
    <property type="molecule type" value="Genomic_DNA"/>
</dbReference>
<feature type="transmembrane region" description="Helical" evidence="2">
    <location>
        <begin position="135"/>
        <end position="154"/>
    </location>
</feature>
<evidence type="ECO:0000256" key="2">
    <source>
        <dbReference type="SAM" id="Phobius"/>
    </source>
</evidence>
<reference evidence="4" key="1">
    <citation type="journal article" date="2019" name="Int. J. Syst. Evol. Microbiol.">
        <title>The Global Catalogue of Microorganisms (GCM) 10K type strain sequencing project: providing services to taxonomists for standard genome sequencing and annotation.</title>
        <authorList>
            <consortium name="The Broad Institute Genomics Platform"/>
            <consortium name="The Broad Institute Genome Sequencing Center for Infectious Disease"/>
            <person name="Wu L."/>
            <person name="Ma J."/>
        </authorList>
    </citation>
    <scope>NUCLEOTIDE SEQUENCE [LARGE SCALE GENOMIC DNA]</scope>
    <source>
        <strain evidence="4">JCM 17738</strain>
    </source>
</reference>
<dbReference type="Proteomes" id="UP001500390">
    <property type="component" value="Unassembled WGS sequence"/>
</dbReference>
<feature type="compositionally biased region" description="Basic and acidic residues" evidence="1">
    <location>
        <begin position="1"/>
        <end position="14"/>
    </location>
</feature>
<dbReference type="RefSeq" id="WP_159901012.1">
    <property type="nucleotide sequence ID" value="NZ_BAABFX010000019.1"/>
</dbReference>
<feature type="transmembrane region" description="Helical" evidence="2">
    <location>
        <begin position="71"/>
        <end position="93"/>
    </location>
</feature>
<keyword evidence="4" id="KW-1185">Reference proteome</keyword>
<feature type="transmembrane region" description="Helical" evidence="2">
    <location>
        <begin position="239"/>
        <end position="262"/>
    </location>
</feature>